<keyword evidence="3" id="KW-1185">Reference proteome</keyword>
<reference evidence="2" key="1">
    <citation type="submission" date="2018-05" db="EMBL/GenBank/DDBJ databases">
        <title>Draft genome of Mucuna pruriens seed.</title>
        <authorList>
            <person name="Nnadi N.E."/>
            <person name="Vos R."/>
            <person name="Hasami M.H."/>
            <person name="Devisetty U.K."/>
            <person name="Aguiy J.C."/>
        </authorList>
    </citation>
    <scope>NUCLEOTIDE SEQUENCE [LARGE SCALE GENOMIC DNA]</scope>
    <source>
        <strain evidence="2">JCA_2017</strain>
    </source>
</reference>
<proteinExistence type="predicted"/>
<gene>
    <name evidence="2" type="ORF">CR513_16794</name>
</gene>
<feature type="domain" description="Reverse transcriptase Ty1/copia-type" evidence="1">
    <location>
        <begin position="36"/>
        <end position="102"/>
    </location>
</feature>
<name>A0A371HBA1_MUCPR</name>
<sequence length="108" mass="12956">MDVKNTFLHGDLKEEVYFKLPYGMHIHFPNIYDPSLFLQRTSKGIMVFLIYMEDIVMTSFDQETISRIKHMLHSTFHMKELRNLTYFLDLEVHYHPKGIFFKSAKVHS</sequence>
<dbReference type="Proteomes" id="UP000257109">
    <property type="component" value="Unassembled WGS sequence"/>
</dbReference>
<feature type="non-terminal residue" evidence="2">
    <location>
        <position position="1"/>
    </location>
</feature>
<evidence type="ECO:0000313" key="2">
    <source>
        <dbReference type="EMBL" id="RDY00073.1"/>
    </source>
</evidence>
<feature type="non-terminal residue" evidence="2">
    <location>
        <position position="108"/>
    </location>
</feature>
<organism evidence="2 3">
    <name type="scientific">Mucuna pruriens</name>
    <name type="common">Velvet bean</name>
    <name type="synonym">Dolichos pruriens</name>
    <dbReference type="NCBI Taxonomy" id="157652"/>
    <lineage>
        <taxon>Eukaryota</taxon>
        <taxon>Viridiplantae</taxon>
        <taxon>Streptophyta</taxon>
        <taxon>Embryophyta</taxon>
        <taxon>Tracheophyta</taxon>
        <taxon>Spermatophyta</taxon>
        <taxon>Magnoliopsida</taxon>
        <taxon>eudicotyledons</taxon>
        <taxon>Gunneridae</taxon>
        <taxon>Pentapetalae</taxon>
        <taxon>rosids</taxon>
        <taxon>fabids</taxon>
        <taxon>Fabales</taxon>
        <taxon>Fabaceae</taxon>
        <taxon>Papilionoideae</taxon>
        <taxon>50 kb inversion clade</taxon>
        <taxon>NPAAA clade</taxon>
        <taxon>indigoferoid/millettioid clade</taxon>
        <taxon>Phaseoleae</taxon>
        <taxon>Mucuna</taxon>
    </lineage>
</organism>
<dbReference type="AlphaFoldDB" id="A0A371HBA1"/>
<protein>
    <recommendedName>
        <fullName evidence="1">Reverse transcriptase Ty1/copia-type domain-containing protein</fullName>
    </recommendedName>
</protein>
<dbReference type="STRING" id="157652.A0A371HBA1"/>
<dbReference type="OrthoDB" id="2012657at2759"/>
<comment type="caution">
    <text evidence="2">The sequence shown here is derived from an EMBL/GenBank/DDBJ whole genome shotgun (WGS) entry which is preliminary data.</text>
</comment>
<dbReference type="InterPro" id="IPR013103">
    <property type="entry name" value="RVT_2"/>
</dbReference>
<accession>A0A371HBA1</accession>
<dbReference type="Pfam" id="PF07727">
    <property type="entry name" value="RVT_2"/>
    <property type="match status" value="1"/>
</dbReference>
<dbReference type="EMBL" id="QJKJ01003077">
    <property type="protein sequence ID" value="RDY00073.1"/>
    <property type="molecule type" value="Genomic_DNA"/>
</dbReference>
<evidence type="ECO:0000259" key="1">
    <source>
        <dbReference type="Pfam" id="PF07727"/>
    </source>
</evidence>
<evidence type="ECO:0000313" key="3">
    <source>
        <dbReference type="Proteomes" id="UP000257109"/>
    </source>
</evidence>